<comment type="subcellular location">
    <subcellularLocation>
        <location evidence="1">Cell membrane</location>
        <topology evidence="1">Multi-pass membrane protein</topology>
    </subcellularLocation>
</comment>
<dbReference type="Pfam" id="PF02322">
    <property type="entry name" value="Cyt_bd_oxida_II"/>
    <property type="match status" value="1"/>
</dbReference>
<evidence type="ECO:0000256" key="5">
    <source>
        <dbReference type="ARBA" id="ARBA00022989"/>
    </source>
</evidence>
<comment type="similarity">
    <text evidence="2">Belongs to the cytochrome ubiquinol oxidase subunit 2 family.</text>
</comment>
<keyword evidence="5" id="KW-1133">Transmembrane helix</keyword>
<proteinExistence type="inferred from homology"/>
<evidence type="ECO:0000256" key="6">
    <source>
        <dbReference type="ARBA" id="ARBA00023136"/>
    </source>
</evidence>
<keyword evidence="8" id="KW-1185">Reference proteome</keyword>
<keyword evidence="4" id="KW-0812">Transmembrane</keyword>
<dbReference type="InterPro" id="IPR003317">
    <property type="entry name" value="Cyt-d_oxidase_su2"/>
</dbReference>
<dbReference type="AlphaFoldDB" id="A0A0U5AVW6"/>
<dbReference type="EMBL" id="AP017312">
    <property type="protein sequence ID" value="BAU27877.1"/>
    <property type="molecule type" value="Genomic_DNA"/>
</dbReference>
<dbReference type="KEGG" id="asoc:CB4_02051"/>
<keyword evidence="3" id="KW-1003">Cell membrane</keyword>
<protein>
    <submittedName>
        <fullName evidence="7">Putative cytochrome bd menaquinol oxidase subunit II</fullName>
    </submittedName>
</protein>
<evidence type="ECO:0000256" key="2">
    <source>
        <dbReference type="ARBA" id="ARBA00007543"/>
    </source>
</evidence>
<dbReference type="Proteomes" id="UP000217696">
    <property type="component" value="Chromosome"/>
</dbReference>
<dbReference type="GO" id="GO:0005886">
    <property type="term" value="C:plasma membrane"/>
    <property type="evidence" value="ECO:0007669"/>
    <property type="project" value="UniProtKB-SubCell"/>
</dbReference>
<dbReference type="OrthoDB" id="2416742at2"/>
<evidence type="ECO:0000256" key="3">
    <source>
        <dbReference type="ARBA" id="ARBA00022475"/>
    </source>
</evidence>
<evidence type="ECO:0000256" key="4">
    <source>
        <dbReference type="ARBA" id="ARBA00022692"/>
    </source>
</evidence>
<organism evidence="7 8">
    <name type="scientific">Aneurinibacillus soli</name>
    <dbReference type="NCBI Taxonomy" id="1500254"/>
    <lineage>
        <taxon>Bacteria</taxon>
        <taxon>Bacillati</taxon>
        <taxon>Bacillota</taxon>
        <taxon>Bacilli</taxon>
        <taxon>Bacillales</taxon>
        <taxon>Paenibacillaceae</taxon>
        <taxon>Aneurinibacillus group</taxon>
        <taxon>Aneurinibacillus</taxon>
    </lineage>
</organism>
<evidence type="ECO:0000313" key="7">
    <source>
        <dbReference type="EMBL" id="BAU27877.1"/>
    </source>
</evidence>
<accession>A0A0U5AVW6</accession>
<evidence type="ECO:0000313" key="8">
    <source>
        <dbReference type="Proteomes" id="UP000217696"/>
    </source>
</evidence>
<keyword evidence="6" id="KW-0472">Membrane</keyword>
<gene>
    <name evidence="7" type="primary">ythB</name>
    <name evidence="7" type="ORF">CB4_02051</name>
</gene>
<reference evidence="7 8" key="1">
    <citation type="submission" date="2015-12" db="EMBL/GenBank/DDBJ databases">
        <title>Genome sequence of Aneurinibacillus soli.</title>
        <authorList>
            <person name="Lee J.S."/>
            <person name="Lee K.C."/>
            <person name="Kim K.K."/>
            <person name="Lee B.W."/>
        </authorList>
    </citation>
    <scope>NUCLEOTIDE SEQUENCE [LARGE SCALE GENOMIC DNA]</scope>
    <source>
        <strain evidence="7 8">CB4</strain>
    </source>
</reference>
<dbReference type="RefSeq" id="WP_096465556.1">
    <property type="nucleotide sequence ID" value="NZ_AP017312.1"/>
</dbReference>
<evidence type="ECO:0000256" key="1">
    <source>
        <dbReference type="ARBA" id="ARBA00004651"/>
    </source>
</evidence>
<sequence>MPLDLFIISVLWFMLFGYVIVGAIHSGAGFFRLYSDWSGDVPPLYAAIQRYSSPFWIIYGMIGLVIPVVLAISEGDFFTIQNGRLTLLLNDLLTSPFSWSVILLAVVSILFISASFLTYYAKRIKDAKAEAMLRVYTLMWSLPAILASIIVFFMLKLHNRLHFTDMLTMMWVFPLSFLAFAAAVYLIYKQKAYGVSFFLITVQYGLAFLGYAVSHYPYVLYPYVTVYDGKINPTFLLAALCVGALFLLLPVLYATRQLFLFHHKCTRSQH</sequence>
<name>A0A0U5AVW6_9BACL</name>